<dbReference type="PANTHER" id="PTHR37042">
    <property type="entry name" value="OUTER MEMBRANE PROTEIN RV1973"/>
    <property type="match status" value="1"/>
</dbReference>
<sequence>MPPSRRRTPPRPSSGPSRRPRVAGLRRPESPAEPAVEQTDDVAEETEETVETTEPAGAVRFDDTVETEESPEESAEESLEEREIVSEPVIGGSPEPEDDETEMVAKPSGKHRSTGVTKPIEETAEVADDEDDKDDEEGDTESEESTKQRAKGLNAAIAVGLVALLFAGLALWFAIESNNLTGDVDENNQALTNVADTEQVKAQMTDAIGRTFSYNYTDLESTKRVVREKLAGKALCEYEQLFGVVHNLAPGQQSVMTTTVREIGVTRLEGDLAELLVFVDQNQVRTATKEQNASGAQFGVKAERDNGVWKIVEFDMFGQTLSNGQPAPKC</sequence>
<dbReference type="RefSeq" id="WP_130345771.1">
    <property type="nucleotide sequence ID" value="NZ_SGWQ01000006.1"/>
</dbReference>
<comment type="caution">
    <text evidence="5">The sequence shown here is derived from an EMBL/GenBank/DDBJ whole genome shotgun (WGS) entry which is preliminary data.</text>
</comment>
<feature type="compositionally biased region" description="Acidic residues" evidence="3">
    <location>
        <begin position="122"/>
        <end position="143"/>
    </location>
</feature>
<dbReference type="AlphaFoldDB" id="A0A4Q7KKS7"/>
<evidence type="ECO:0000313" key="5">
    <source>
        <dbReference type="EMBL" id="RZS37199.1"/>
    </source>
</evidence>
<feature type="region of interest" description="Disordered" evidence="3">
    <location>
        <begin position="1"/>
        <end position="147"/>
    </location>
</feature>
<accession>A0A4Q7KKS7</accession>
<feature type="compositionally biased region" description="Acidic residues" evidence="3">
    <location>
        <begin position="64"/>
        <end position="80"/>
    </location>
</feature>
<comment type="subcellular location">
    <subcellularLocation>
        <location evidence="1">Membrane</location>
    </subcellularLocation>
</comment>
<reference evidence="5 6" key="1">
    <citation type="submission" date="2019-02" db="EMBL/GenBank/DDBJ databases">
        <title>Genomic Encyclopedia of Type Strains, Phase IV (KMG-IV): sequencing the most valuable type-strain genomes for metagenomic binning, comparative biology and taxonomic classification.</title>
        <authorList>
            <person name="Goeker M."/>
        </authorList>
    </citation>
    <scope>NUCLEOTIDE SEQUENCE [LARGE SCALE GENOMIC DNA]</scope>
    <source>
        <strain evidence="5 6">DSM 101727</strain>
    </source>
</reference>
<feature type="transmembrane region" description="Helical" evidence="4">
    <location>
        <begin position="155"/>
        <end position="175"/>
    </location>
</feature>
<keyword evidence="4" id="KW-1133">Transmembrane helix</keyword>
<gene>
    <name evidence="5" type="ORF">EV193_106437</name>
</gene>
<proteinExistence type="predicted"/>
<organism evidence="5 6">
    <name type="scientific">Herbihabitans rhizosphaerae</name>
    <dbReference type="NCBI Taxonomy" id="1872711"/>
    <lineage>
        <taxon>Bacteria</taxon>
        <taxon>Bacillati</taxon>
        <taxon>Actinomycetota</taxon>
        <taxon>Actinomycetes</taxon>
        <taxon>Pseudonocardiales</taxon>
        <taxon>Pseudonocardiaceae</taxon>
        <taxon>Herbihabitans</taxon>
    </lineage>
</organism>
<dbReference type="Proteomes" id="UP000294257">
    <property type="component" value="Unassembled WGS sequence"/>
</dbReference>
<evidence type="ECO:0000256" key="2">
    <source>
        <dbReference type="ARBA" id="ARBA00023136"/>
    </source>
</evidence>
<keyword evidence="4" id="KW-0812">Transmembrane</keyword>
<name>A0A4Q7KKS7_9PSEU</name>
<keyword evidence="6" id="KW-1185">Reference proteome</keyword>
<evidence type="ECO:0000256" key="3">
    <source>
        <dbReference type="SAM" id="MobiDB-lite"/>
    </source>
</evidence>
<dbReference type="EMBL" id="SGWQ01000006">
    <property type="protein sequence ID" value="RZS37199.1"/>
    <property type="molecule type" value="Genomic_DNA"/>
</dbReference>
<dbReference type="GO" id="GO:0016020">
    <property type="term" value="C:membrane"/>
    <property type="evidence" value="ECO:0007669"/>
    <property type="project" value="UniProtKB-SubCell"/>
</dbReference>
<dbReference type="OrthoDB" id="5192320at2"/>
<feature type="compositionally biased region" description="Acidic residues" evidence="3">
    <location>
        <begin position="38"/>
        <end position="51"/>
    </location>
</feature>
<keyword evidence="2 4" id="KW-0472">Membrane</keyword>
<protein>
    <submittedName>
        <fullName evidence="5">Mce-associated membrane protein</fullName>
    </submittedName>
</protein>
<dbReference type="PANTHER" id="PTHR37042:SF4">
    <property type="entry name" value="OUTER MEMBRANE PROTEIN RV1973"/>
    <property type="match status" value="1"/>
</dbReference>
<evidence type="ECO:0000313" key="6">
    <source>
        <dbReference type="Proteomes" id="UP000294257"/>
    </source>
</evidence>
<evidence type="ECO:0000256" key="1">
    <source>
        <dbReference type="ARBA" id="ARBA00004370"/>
    </source>
</evidence>
<evidence type="ECO:0000256" key="4">
    <source>
        <dbReference type="SAM" id="Phobius"/>
    </source>
</evidence>